<gene>
    <name evidence="2" type="ORF">FHG71_00290</name>
</gene>
<accession>A0A5C4NL44</accession>
<keyword evidence="1" id="KW-0732">Signal</keyword>
<evidence type="ECO:0000313" key="2">
    <source>
        <dbReference type="EMBL" id="TNC74615.1"/>
    </source>
</evidence>
<dbReference type="RefSeq" id="WP_139079610.1">
    <property type="nucleotide sequence ID" value="NZ_VDFV01000001.1"/>
</dbReference>
<feature type="signal peptide" evidence="1">
    <location>
        <begin position="1"/>
        <end position="16"/>
    </location>
</feature>
<organism evidence="2 3">
    <name type="scientific">Rubellimicrobium roseum</name>
    <dbReference type="NCBI Taxonomy" id="687525"/>
    <lineage>
        <taxon>Bacteria</taxon>
        <taxon>Pseudomonadati</taxon>
        <taxon>Pseudomonadota</taxon>
        <taxon>Alphaproteobacteria</taxon>
        <taxon>Rhodobacterales</taxon>
        <taxon>Roseobacteraceae</taxon>
        <taxon>Rubellimicrobium</taxon>
    </lineage>
</organism>
<comment type="caution">
    <text evidence="2">The sequence shown here is derived from an EMBL/GenBank/DDBJ whole genome shotgun (WGS) entry which is preliminary data.</text>
</comment>
<name>A0A5C4NL44_9RHOB</name>
<keyword evidence="3" id="KW-1185">Reference proteome</keyword>
<reference evidence="2 3" key="1">
    <citation type="submission" date="2019-06" db="EMBL/GenBank/DDBJ databases">
        <authorList>
            <person name="Jiang L."/>
        </authorList>
    </citation>
    <scope>NUCLEOTIDE SEQUENCE [LARGE SCALE GENOMIC DNA]</scope>
    <source>
        <strain evidence="2 3">YIM 48858</strain>
    </source>
</reference>
<dbReference type="Proteomes" id="UP000305709">
    <property type="component" value="Unassembled WGS sequence"/>
</dbReference>
<evidence type="ECO:0000313" key="3">
    <source>
        <dbReference type="Proteomes" id="UP000305709"/>
    </source>
</evidence>
<dbReference type="OrthoDB" id="7304934at2"/>
<proteinExistence type="predicted"/>
<dbReference type="EMBL" id="VDFV01000001">
    <property type="protein sequence ID" value="TNC74615.1"/>
    <property type="molecule type" value="Genomic_DNA"/>
</dbReference>
<dbReference type="AlphaFoldDB" id="A0A5C4NL44"/>
<evidence type="ECO:0000256" key="1">
    <source>
        <dbReference type="SAM" id="SignalP"/>
    </source>
</evidence>
<protein>
    <submittedName>
        <fullName evidence="2">Uncharacterized protein</fullName>
    </submittedName>
</protein>
<feature type="chain" id="PRO_5022946017" evidence="1">
    <location>
        <begin position="17"/>
        <end position="133"/>
    </location>
</feature>
<sequence>MRTLLLLLALATPAAAEGPIGAAEFEDLVTGRTLTYGAPGQEPYGIEHYYPNRRVTWAFLGSDECREGTWREEPTATGPAICFEYQDDLGPQCWHVYREGDDLRAEFIGEGGPSVLYQLEEPEGGLVCGGVGV</sequence>